<dbReference type="GO" id="GO:0046685">
    <property type="term" value="P:response to arsenic-containing substance"/>
    <property type="evidence" value="ECO:0007669"/>
    <property type="project" value="UniProtKB-KW"/>
</dbReference>
<name>A0A538T327_UNCEI</name>
<evidence type="ECO:0000313" key="3">
    <source>
        <dbReference type="EMBL" id="TMQ58037.1"/>
    </source>
</evidence>
<dbReference type="PANTHER" id="PTHR43428">
    <property type="entry name" value="ARSENATE REDUCTASE"/>
    <property type="match status" value="1"/>
</dbReference>
<dbReference type="Gene3D" id="3.40.50.2300">
    <property type="match status" value="1"/>
</dbReference>
<comment type="caution">
    <text evidence="3">The sequence shown here is derived from an EMBL/GenBank/DDBJ whole genome shotgun (WGS) entry which is preliminary data.</text>
</comment>
<protein>
    <recommendedName>
        <fullName evidence="2">Phosphotyrosine protein phosphatase I domain-containing protein</fullName>
    </recommendedName>
</protein>
<dbReference type="SUPFAM" id="SSF52788">
    <property type="entry name" value="Phosphotyrosine protein phosphatases I"/>
    <property type="match status" value="1"/>
</dbReference>
<evidence type="ECO:0000259" key="2">
    <source>
        <dbReference type="SMART" id="SM00226"/>
    </source>
</evidence>
<dbReference type="AlphaFoldDB" id="A0A538T327"/>
<sequence length="141" mass="15276">MTVLFLCRQNAGRSQMAHAFFESLAPDHAALSGGSEPAASVHPSVVSAMREVAIDLSGRIPRRVDRAMLERADLVISMGCDDPAVCDDPGRKVEDWAIEDPAKKPIEDVRRIRDQVRARVEALVARLRAGEGAPPAGRPAR</sequence>
<accession>A0A538T327</accession>
<dbReference type="EMBL" id="VBOW01000042">
    <property type="protein sequence ID" value="TMQ58037.1"/>
    <property type="molecule type" value="Genomic_DNA"/>
</dbReference>
<dbReference type="Pfam" id="PF01451">
    <property type="entry name" value="LMWPc"/>
    <property type="match status" value="1"/>
</dbReference>
<dbReference type="InterPro" id="IPR036196">
    <property type="entry name" value="Ptyr_pPase_sf"/>
</dbReference>
<keyword evidence="1" id="KW-0059">Arsenical resistance</keyword>
<evidence type="ECO:0000256" key="1">
    <source>
        <dbReference type="ARBA" id="ARBA00022849"/>
    </source>
</evidence>
<dbReference type="InterPro" id="IPR023485">
    <property type="entry name" value="Ptyr_pPase"/>
</dbReference>
<feature type="domain" description="Phosphotyrosine protein phosphatase I" evidence="2">
    <location>
        <begin position="1"/>
        <end position="126"/>
    </location>
</feature>
<evidence type="ECO:0000313" key="4">
    <source>
        <dbReference type="Proteomes" id="UP000316852"/>
    </source>
</evidence>
<dbReference type="PANTHER" id="PTHR43428:SF1">
    <property type="entry name" value="ARSENATE REDUCTASE"/>
    <property type="match status" value="1"/>
</dbReference>
<reference evidence="3 4" key="1">
    <citation type="journal article" date="2019" name="Nat. Microbiol.">
        <title>Mediterranean grassland soil C-N compound turnover is dependent on rainfall and depth, and is mediated by genomically divergent microorganisms.</title>
        <authorList>
            <person name="Diamond S."/>
            <person name="Andeer P.F."/>
            <person name="Li Z."/>
            <person name="Crits-Christoph A."/>
            <person name="Burstein D."/>
            <person name="Anantharaman K."/>
            <person name="Lane K.R."/>
            <person name="Thomas B.C."/>
            <person name="Pan C."/>
            <person name="Northen T.R."/>
            <person name="Banfield J.F."/>
        </authorList>
    </citation>
    <scope>NUCLEOTIDE SEQUENCE [LARGE SCALE GENOMIC DNA]</scope>
    <source>
        <strain evidence="3">WS_6</strain>
    </source>
</reference>
<gene>
    <name evidence="3" type="ORF">E6K76_09010</name>
</gene>
<dbReference type="SMART" id="SM00226">
    <property type="entry name" value="LMWPc"/>
    <property type="match status" value="1"/>
</dbReference>
<proteinExistence type="predicted"/>
<dbReference type="Proteomes" id="UP000316852">
    <property type="component" value="Unassembled WGS sequence"/>
</dbReference>
<organism evidence="3 4">
    <name type="scientific">Eiseniibacteriota bacterium</name>
    <dbReference type="NCBI Taxonomy" id="2212470"/>
    <lineage>
        <taxon>Bacteria</taxon>
        <taxon>Candidatus Eiseniibacteriota</taxon>
    </lineage>
</organism>